<organism evidence="2 3">
    <name type="scientific">Serendipita vermifera MAFF 305830</name>
    <dbReference type="NCBI Taxonomy" id="933852"/>
    <lineage>
        <taxon>Eukaryota</taxon>
        <taxon>Fungi</taxon>
        <taxon>Dikarya</taxon>
        <taxon>Basidiomycota</taxon>
        <taxon>Agaricomycotina</taxon>
        <taxon>Agaricomycetes</taxon>
        <taxon>Sebacinales</taxon>
        <taxon>Serendipitaceae</taxon>
        <taxon>Serendipita</taxon>
    </lineage>
</organism>
<proteinExistence type="predicted"/>
<keyword evidence="1" id="KW-0472">Membrane</keyword>
<dbReference type="EMBL" id="KN824280">
    <property type="protein sequence ID" value="KIM32122.1"/>
    <property type="molecule type" value="Genomic_DNA"/>
</dbReference>
<dbReference type="AlphaFoldDB" id="A0A0C2XTC2"/>
<name>A0A0C2XTC2_SERVB</name>
<dbReference type="HOGENOM" id="CLU_1994004_0_0_1"/>
<keyword evidence="1" id="KW-0812">Transmembrane</keyword>
<accession>A0A0C2XTC2</accession>
<evidence type="ECO:0000313" key="2">
    <source>
        <dbReference type="EMBL" id="KIM32122.1"/>
    </source>
</evidence>
<protein>
    <submittedName>
        <fullName evidence="2">Uncharacterized protein</fullName>
    </submittedName>
</protein>
<evidence type="ECO:0000313" key="3">
    <source>
        <dbReference type="Proteomes" id="UP000054097"/>
    </source>
</evidence>
<sequence>MPRSWQQQEHRPMLIRTGTAATVLHIFSAAYIVLNVFFLEQALMQNGSTVSLRALAARVADSFGIQRVVNVAPNSFAILFLQFMSLIRKIMPVRWLSPRGGDRALWEGGVPVLVRKRAAVPHLRG</sequence>
<gene>
    <name evidence="2" type="ORF">M408DRAFT_6466</name>
</gene>
<feature type="transmembrane region" description="Helical" evidence="1">
    <location>
        <begin position="20"/>
        <end position="39"/>
    </location>
</feature>
<reference evidence="2 3" key="1">
    <citation type="submission" date="2014-04" db="EMBL/GenBank/DDBJ databases">
        <authorList>
            <consortium name="DOE Joint Genome Institute"/>
            <person name="Kuo A."/>
            <person name="Zuccaro A."/>
            <person name="Kohler A."/>
            <person name="Nagy L.G."/>
            <person name="Floudas D."/>
            <person name="Copeland A."/>
            <person name="Barry K.W."/>
            <person name="Cichocki N."/>
            <person name="Veneault-Fourrey C."/>
            <person name="LaButti K."/>
            <person name="Lindquist E.A."/>
            <person name="Lipzen A."/>
            <person name="Lundell T."/>
            <person name="Morin E."/>
            <person name="Murat C."/>
            <person name="Sun H."/>
            <person name="Tunlid A."/>
            <person name="Henrissat B."/>
            <person name="Grigoriev I.V."/>
            <person name="Hibbett D.S."/>
            <person name="Martin F."/>
            <person name="Nordberg H.P."/>
            <person name="Cantor M.N."/>
            <person name="Hua S.X."/>
        </authorList>
    </citation>
    <scope>NUCLEOTIDE SEQUENCE [LARGE SCALE GENOMIC DNA]</scope>
    <source>
        <strain evidence="2 3">MAFF 305830</strain>
    </source>
</reference>
<evidence type="ECO:0000256" key="1">
    <source>
        <dbReference type="SAM" id="Phobius"/>
    </source>
</evidence>
<dbReference type="Proteomes" id="UP000054097">
    <property type="component" value="Unassembled WGS sequence"/>
</dbReference>
<reference evidence="3" key="2">
    <citation type="submission" date="2015-01" db="EMBL/GenBank/DDBJ databases">
        <title>Evolutionary Origins and Diversification of the Mycorrhizal Mutualists.</title>
        <authorList>
            <consortium name="DOE Joint Genome Institute"/>
            <consortium name="Mycorrhizal Genomics Consortium"/>
            <person name="Kohler A."/>
            <person name="Kuo A."/>
            <person name="Nagy L.G."/>
            <person name="Floudas D."/>
            <person name="Copeland A."/>
            <person name="Barry K.W."/>
            <person name="Cichocki N."/>
            <person name="Veneault-Fourrey C."/>
            <person name="LaButti K."/>
            <person name="Lindquist E.A."/>
            <person name="Lipzen A."/>
            <person name="Lundell T."/>
            <person name="Morin E."/>
            <person name="Murat C."/>
            <person name="Riley R."/>
            <person name="Ohm R."/>
            <person name="Sun H."/>
            <person name="Tunlid A."/>
            <person name="Henrissat B."/>
            <person name="Grigoriev I.V."/>
            <person name="Hibbett D.S."/>
            <person name="Martin F."/>
        </authorList>
    </citation>
    <scope>NUCLEOTIDE SEQUENCE [LARGE SCALE GENOMIC DNA]</scope>
    <source>
        <strain evidence="3">MAFF 305830</strain>
    </source>
</reference>
<keyword evidence="3" id="KW-1185">Reference proteome</keyword>
<keyword evidence="1" id="KW-1133">Transmembrane helix</keyword>
<feature type="transmembrane region" description="Helical" evidence="1">
    <location>
        <begin position="68"/>
        <end position="87"/>
    </location>
</feature>